<proteinExistence type="predicted"/>
<evidence type="ECO:0000256" key="1">
    <source>
        <dbReference type="SAM" id="Phobius"/>
    </source>
</evidence>
<dbReference type="EMBL" id="UZAN01044849">
    <property type="protein sequence ID" value="VDP81597.1"/>
    <property type="molecule type" value="Genomic_DNA"/>
</dbReference>
<protein>
    <submittedName>
        <fullName evidence="4">SEA domain-containing protein</fullName>
    </submittedName>
</protein>
<keyword evidence="1" id="KW-0472">Membrane</keyword>
<reference evidence="4" key="1">
    <citation type="submission" date="2016-06" db="UniProtKB">
        <authorList>
            <consortium name="WormBaseParasite"/>
        </authorList>
    </citation>
    <scope>IDENTIFICATION</scope>
</reference>
<reference evidence="2 3" key="2">
    <citation type="submission" date="2018-11" db="EMBL/GenBank/DDBJ databases">
        <authorList>
            <consortium name="Pathogen Informatics"/>
        </authorList>
    </citation>
    <scope>NUCLEOTIDE SEQUENCE [LARGE SCALE GENOMIC DNA]</scope>
    <source>
        <strain evidence="2 3">Egypt</strain>
    </source>
</reference>
<dbReference type="WBParaSite" id="ECPE_0000763401-mRNA-1">
    <property type="protein sequence ID" value="ECPE_0000763401-mRNA-1"/>
    <property type="gene ID" value="ECPE_0000763401"/>
</dbReference>
<dbReference type="Proteomes" id="UP000272942">
    <property type="component" value="Unassembled WGS sequence"/>
</dbReference>
<gene>
    <name evidence="2" type="ORF">ECPE_LOCUS7618</name>
</gene>
<accession>A0A183AKY3</accession>
<sequence length="193" mass="21914">MAYRVQKHLQNHLNSAMNLPVQMVEFALGQQYNQPVRVHRIFLAERVSDLDASSRLGNDLGLVESYYGSEFLGFGNGTLMARIKVKFDLDDAIAKNYSESMIRQHIVSGGMAVLRSEKAQILNVPTDFGVTNTSYFTLKDDGLIIFTFILVGSLVSMLIFLLCGCRRTIWYRYKNRGHPEHLTLVNMPSNYDI</sequence>
<evidence type="ECO:0000313" key="2">
    <source>
        <dbReference type="EMBL" id="VDP81597.1"/>
    </source>
</evidence>
<keyword evidence="3" id="KW-1185">Reference proteome</keyword>
<dbReference type="AlphaFoldDB" id="A0A183AKY3"/>
<feature type="transmembrane region" description="Helical" evidence="1">
    <location>
        <begin position="143"/>
        <end position="165"/>
    </location>
</feature>
<keyword evidence="1" id="KW-1133">Transmembrane helix</keyword>
<name>A0A183AKY3_9TREM</name>
<evidence type="ECO:0000313" key="4">
    <source>
        <dbReference type="WBParaSite" id="ECPE_0000763401-mRNA-1"/>
    </source>
</evidence>
<dbReference type="OrthoDB" id="10045365at2759"/>
<evidence type="ECO:0000313" key="3">
    <source>
        <dbReference type="Proteomes" id="UP000272942"/>
    </source>
</evidence>
<keyword evidence="1" id="KW-0812">Transmembrane</keyword>
<organism evidence="4">
    <name type="scientific">Echinostoma caproni</name>
    <dbReference type="NCBI Taxonomy" id="27848"/>
    <lineage>
        <taxon>Eukaryota</taxon>
        <taxon>Metazoa</taxon>
        <taxon>Spiralia</taxon>
        <taxon>Lophotrochozoa</taxon>
        <taxon>Platyhelminthes</taxon>
        <taxon>Trematoda</taxon>
        <taxon>Digenea</taxon>
        <taxon>Plagiorchiida</taxon>
        <taxon>Echinostomata</taxon>
        <taxon>Echinostomatoidea</taxon>
        <taxon>Echinostomatidae</taxon>
        <taxon>Echinostoma</taxon>
    </lineage>
</organism>